<dbReference type="EMBL" id="CP042260">
    <property type="protein sequence ID" value="QDY67209.1"/>
    <property type="molecule type" value="Genomic_DNA"/>
</dbReference>
<dbReference type="SUPFAM" id="SSF54427">
    <property type="entry name" value="NTF2-like"/>
    <property type="match status" value="1"/>
</dbReference>
<reference evidence="2 3" key="1">
    <citation type="submission" date="2019-07" db="EMBL/GenBank/DDBJ databases">
        <title>Complete Genome Sequence of drought tolerant Plant Growth-Promoting Rhizobacterium Glutamicibacter halophytocola DR408.</title>
        <authorList>
            <person name="Nishu S.D."/>
            <person name="Lee T.K."/>
        </authorList>
    </citation>
    <scope>NUCLEOTIDE SEQUENCE [LARGE SCALE GENOMIC DNA]</scope>
    <source>
        <strain evidence="2 3">DR408</strain>
    </source>
</reference>
<dbReference type="InterPro" id="IPR048469">
    <property type="entry name" value="YchJ-like_M"/>
</dbReference>
<keyword evidence="3" id="KW-1185">Reference proteome</keyword>
<evidence type="ECO:0000259" key="1">
    <source>
        <dbReference type="Pfam" id="PF17775"/>
    </source>
</evidence>
<dbReference type="Pfam" id="PF17775">
    <property type="entry name" value="YchJ_M-like"/>
    <property type="match status" value="1"/>
</dbReference>
<dbReference type="Proteomes" id="UP000320717">
    <property type="component" value="Chromosome"/>
</dbReference>
<evidence type="ECO:0000313" key="3">
    <source>
        <dbReference type="Proteomes" id="UP000320717"/>
    </source>
</evidence>
<dbReference type="InterPro" id="IPR032710">
    <property type="entry name" value="NTF2-like_dom_sf"/>
</dbReference>
<sequence>MVPCAYSESVKNSSQTTCYCRELDSLKLSYQECCQRFHDGRADGSALPETAEQLMRSRYSAFVAGLAPYLLATWHESTRPQELELDPQMRWTGLEIITTRSGGAEARRGVVEFAAHYLEGQREAQQHEVSTFVRENGAWFYLDAL</sequence>
<accession>A0ABX5YC25</accession>
<evidence type="ECO:0000313" key="2">
    <source>
        <dbReference type="EMBL" id="QDY67209.1"/>
    </source>
</evidence>
<name>A0ABX5YC25_9MICC</name>
<proteinExistence type="predicted"/>
<feature type="domain" description="YchJ-like middle NTF2-like" evidence="1">
    <location>
        <begin position="50"/>
        <end position="144"/>
    </location>
</feature>
<organism evidence="2 3">
    <name type="scientific">Glutamicibacter halophytocola</name>
    <dbReference type="NCBI Taxonomy" id="1933880"/>
    <lineage>
        <taxon>Bacteria</taxon>
        <taxon>Bacillati</taxon>
        <taxon>Actinomycetota</taxon>
        <taxon>Actinomycetes</taxon>
        <taxon>Micrococcales</taxon>
        <taxon>Micrococcaceae</taxon>
        <taxon>Glutamicibacter</taxon>
    </lineage>
</organism>
<protein>
    <recommendedName>
        <fullName evidence="1">YchJ-like middle NTF2-like domain-containing protein</fullName>
    </recommendedName>
</protein>
<dbReference type="Gene3D" id="3.10.450.50">
    <property type="match status" value="1"/>
</dbReference>
<gene>
    <name evidence="2" type="ORF">FQA45_13295</name>
</gene>